<keyword evidence="6 9" id="KW-0378">Hydrolase</keyword>
<dbReference type="InterPro" id="IPR012334">
    <property type="entry name" value="Pectin_lyas_fold"/>
</dbReference>
<dbReference type="FunFam" id="2.160.20.10:FF:000001">
    <property type="entry name" value="Pectinesterase"/>
    <property type="match status" value="1"/>
</dbReference>
<evidence type="ECO:0000256" key="6">
    <source>
        <dbReference type="ARBA" id="ARBA00022801"/>
    </source>
</evidence>
<feature type="domain" description="Pectinesterase inhibitor" evidence="10">
    <location>
        <begin position="37"/>
        <end position="196"/>
    </location>
</feature>
<feature type="signal peptide" evidence="9">
    <location>
        <begin position="1"/>
        <end position="25"/>
    </location>
</feature>
<dbReference type="InterPro" id="IPR033131">
    <property type="entry name" value="Pectinesterase_Asp_AS"/>
</dbReference>
<keyword evidence="12" id="KW-1185">Reference proteome</keyword>
<organism evidence="11 12">
    <name type="scientific">Lupinus angustifolius</name>
    <name type="common">Narrow-leaved blue lupine</name>
    <dbReference type="NCBI Taxonomy" id="3871"/>
    <lineage>
        <taxon>Eukaryota</taxon>
        <taxon>Viridiplantae</taxon>
        <taxon>Streptophyta</taxon>
        <taxon>Embryophyta</taxon>
        <taxon>Tracheophyta</taxon>
        <taxon>Spermatophyta</taxon>
        <taxon>Magnoliopsida</taxon>
        <taxon>eudicotyledons</taxon>
        <taxon>Gunneridae</taxon>
        <taxon>Pentapetalae</taxon>
        <taxon>rosids</taxon>
        <taxon>fabids</taxon>
        <taxon>Fabales</taxon>
        <taxon>Fabaceae</taxon>
        <taxon>Papilionoideae</taxon>
        <taxon>50 kb inversion clade</taxon>
        <taxon>genistoids sensu lato</taxon>
        <taxon>core genistoids</taxon>
        <taxon>Genisteae</taxon>
        <taxon>Lupinus</taxon>
    </lineage>
</organism>
<dbReference type="InterPro" id="IPR011050">
    <property type="entry name" value="Pectin_lyase_fold/virulence"/>
</dbReference>
<name>A0A4P1QUV6_LUPAN</name>
<dbReference type="Gene3D" id="2.160.20.10">
    <property type="entry name" value="Single-stranded right-handed beta-helix, Pectin lyase-like"/>
    <property type="match status" value="1"/>
</dbReference>
<evidence type="ECO:0000256" key="3">
    <source>
        <dbReference type="ARBA" id="ARBA00006027"/>
    </source>
</evidence>
<dbReference type="Pfam" id="PF04043">
    <property type="entry name" value="PMEI"/>
    <property type="match status" value="1"/>
</dbReference>
<dbReference type="GO" id="GO:0030599">
    <property type="term" value="F:pectinesterase activity"/>
    <property type="evidence" value="ECO:0007669"/>
    <property type="project" value="UniProtKB-UniRule"/>
</dbReference>
<dbReference type="Pfam" id="PF01095">
    <property type="entry name" value="Pectinesterase"/>
    <property type="match status" value="1"/>
</dbReference>
<gene>
    <name evidence="11" type="ORF">TanjilG_07499</name>
</gene>
<feature type="active site" evidence="8">
    <location>
        <position position="406"/>
    </location>
</feature>
<dbReference type="InterPro" id="IPR035513">
    <property type="entry name" value="Invertase/methylesterase_inhib"/>
</dbReference>
<dbReference type="EMBL" id="CM007376">
    <property type="protein sequence ID" value="OIV95343.1"/>
    <property type="molecule type" value="Genomic_DNA"/>
</dbReference>
<proteinExistence type="inferred from homology"/>
<evidence type="ECO:0000313" key="11">
    <source>
        <dbReference type="EMBL" id="OIV95343.1"/>
    </source>
</evidence>
<reference evidence="11 12" key="1">
    <citation type="journal article" date="2017" name="Plant Biotechnol. J.">
        <title>A comprehensive draft genome sequence for lupin (Lupinus angustifolius), an emerging health food: insights into plant-microbe interactions and legume evolution.</title>
        <authorList>
            <person name="Hane J.K."/>
            <person name="Ming Y."/>
            <person name="Kamphuis L.G."/>
            <person name="Nelson M.N."/>
            <person name="Garg G."/>
            <person name="Atkins C.A."/>
            <person name="Bayer P.E."/>
            <person name="Bravo A."/>
            <person name="Bringans S."/>
            <person name="Cannon S."/>
            <person name="Edwards D."/>
            <person name="Foley R."/>
            <person name="Gao L.L."/>
            <person name="Harrison M.J."/>
            <person name="Huang W."/>
            <person name="Hurgobin B."/>
            <person name="Li S."/>
            <person name="Liu C.W."/>
            <person name="McGrath A."/>
            <person name="Morahan G."/>
            <person name="Murray J."/>
            <person name="Weller J."/>
            <person name="Jian J."/>
            <person name="Singh K.B."/>
        </authorList>
    </citation>
    <scope>NUCLEOTIDE SEQUENCE [LARGE SCALE GENOMIC DNA]</scope>
    <source>
        <strain evidence="12">cv. Tanjil</strain>
        <tissue evidence="11">Whole plant</tissue>
    </source>
</reference>
<dbReference type="SMART" id="SM00856">
    <property type="entry name" value="PMEI"/>
    <property type="match status" value="1"/>
</dbReference>
<keyword evidence="7 9" id="KW-0063">Aspartyl esterase</keyword>
<dbReference type="STRING" id="3871.A0A4P1QUV6"/>
<evidence type="ECO:0000256" key="1">
    <source>
        <dbReference type="ARBA" id="ARBA00004191"/>
    </source>
</evidence>
<dbReference type="SUPFAM" id="SSF51126">
    <property type="entry name" value="Pectin lyase-like"/>
    <property type="match status" value="1"/>
</dbReference>
<evidence type="ECO:0000256" key="5">
    <source>
        <dbReference type="ARBA" id="ARBA00022512"/>
    </source>
</evidence>
<accession>A0A4P1QUV6</accession>
<keyword evidence="5" id="KW-0134">Cell wall</keyword>
<dbReference type="SUPFAM" id="SSF101148">
    <property type="entry name" value="Plant invertase/pectin methylesterase inhibitor"/>
    <property type="match status" value="1"/>
</dbReference>
<dbReference type="PROSITE" id="PS00503">
    <property type="entry name" value="PECTINESTERASE_2"/>
    <property type="match status" value="1"/>
</dbReference>
<evidence type="ECO:0000259" key="10">
    <source>
        <dbReference type="SMART" id="SM00856"/>
    </source>
</evidence>
<dbReference type="InterPro" id="IPR006501">
    <property type="entry name" value="Pectinesterase_inhib_dom"/>
</dbReference>
<evidence type="ECO:0000313" key="12">
    <source>
        <dbReference type="Proteomes" id="UP000188354"/>
    </source>
</evidence>
<dbReference type="Gene3D" id="1.20.140.40">
    <property type="entry name" value="Invertase/pectin methylesterase inhibitor family protein"/>
    <property type="match status" value="1"/>
</dbReference>
<comment type="similarity">
    <text evidence="4">In the C-terminal section; belongs to the pectinesterase family.</text>
</comment>
<dbReference type="UniPathway" id="UPA00545">
    <property type="reaction ID" value="UER00823"/>
</dbReference>
<dbReference type="KEGG" id="lang:109329448"/>
<comment type="pathway">
    <text evidence="2 9">Glycan metabolism; pectin degradation; 2-dehydro-3-deoxy-D-gluconate from pectin: step 1/5.</text>
</comment>
<dbReference type="GO" id="GO:0004857">
    <property type="term" value="F:enzyme inhibitor activity"/>
    <property type="evidence" value="ECO:0007669"/>
    <property type="project" value="InterPro"/>
</dbReference>
<feature type="chain" id="PRO_5019881875" description="Pectinesterase" evidence="9">
    <location>
        <begin position="26"/>
        <end position="578"/>
    </location>
</feature>
<comment type="catalytic activity">
    <reaction evidence="9">
        <text>[(1-&gt;4)-alpha-D-galacturonosyl methyl ester](n) + n H2O = [(1-&gt;4)-alpha-D-galacturonosyl](n) + n methanol + n H(+)</text>
        <dbReference type="Rhea" id="RHEA:22380"/>
        <dbReference type="Rhea" id="RHEA-COMP:14570"/>
        <dbReference type="Rhea" id="RHEA-COMP:14573"/>
        <dbReference type="ChEBI" id="CHEBI:15377"/>
        <dbReference type="ChEBI" id="CHEBI:15378"/>
        <dbReference type="ChEBI" id="CHEBI:17790"/>
        <dbReference type="ChEBI" id="CHEBI:140522"/>
        <dbReference type="ChEBI" id="CHEBI:140523"/>
        <dbReference type="EC" id="3.1.1.11"/>
    </reaction>
</comment>
<sequence>MNGKIIVSAVSLILVVGVAIGVVFAVQKNGSDPEVKAQQKSVMIICKNTNDPRYCSEVLSSAHVPNVADPKSYLTVLVNSTTEKVIKAFNLTDRLSSEHGGKDNGVKVGLDACKHMLELALDSLELSSNLVRDNNIQTINFQIPDFSNWLSSVISYKQTCLEAFDDDKEEEKKIKEKLDTESLENIKKITAIGLDIIADLTKILEEFNVKLELKPVSRRLLNVVDVEVDEENIPTWFSHEERKLLGKGWRNRINKPNVVVAKDGSGQFKTIKDAIDSYPKGFTGRYIIYVKAGIYEEFITVPKTSVNLLIYGDGPQKTVVTGKRSFGSGIKTMLTATFSNEARGFIARSMKFENSAGPQNHQAVAFRNTGDGSAAVGCHFDGFQDTLYVHANRQFYRNCEISGTIDFIFGTSRTLIQNSKIIVRKPEVERGQFNTVTAEGTEISNMGTGIVIQNCQIVPDAALYPIRFQVKSFLGRPWKKCSTTVVMESVIGDFIHPEGWAPWMGTAFLDTLYYAEYANTGPGADVKGRINWKGYHGIISKAEAQKFTSQVILQAGPDSSTSWLRKVHVPNYLGFARP</sequence>
<evidence type="ECO:0000256" key="2">
    <source>
        <dbReference type="ARBA" id="ARBA00005184"/>
    </source>
</evidence>
<dbReference type="CDD" id="cd15798">
    <property type="entry name" value="PMEI-like_3"/>
    <property type="match status" value="1"/>
</dbReference>
<keyword evidence="9" id="KW-0732">Signal</keyword>
<evidence type="ECO:0000256" key="7">
    <source>
        <dbReference type="ARBA" id="ARBA00023085"/>
    </source>
</evidence>
<dbReference type="EC" id="3.1.1.11" evidence="9"/>
<evidence type="ECO:0000256" key="9">
    <source>
        <dbReference type="RuleBase" id="RU000589"/>
    </source>
</evidence>
<evidence type="ECO:0000256" key="8">
    <source>
        <dbReference type="PROSITE-ProRule" id="PRU10040"/>
    </source>
</evidence>
<dbReference type="AlphaFoldDB" id="A0A4P1QUV6"/>
<dbReference type="PANTHER" id="PTHR31707">
    <property type="entry name" value="PECTINESTERASE"/>
    <property type="match status" value="1"/>
</dbReference>
<protein>
    <recommendedName>
        <fullName evidence="9">Pectinesterase</fullName>
        <ecNumber evidence="9">3.1.1.11</ecNumber>
    </recommendedName>
</protein>
<dbReference type="GO" id="GO:0045490">
    <property type="term" value="P:pectin catabolic process"/>
    <property type="evidence" value="ECO:0007669"/>
    <property type="project" value="UniProtKB-UniRule"/>
</dbReference>
<evidence type="ECO:0000256" key="4">
    <source>
        <dbReference type="ARBA" id="ARBA00007786"/>
    </source>
</evidence>
<comment type="subcellular location">
    <subcellularLocation>
        <location evidence="1">Secreted</location>
        <location evidence="1">Cell wall</location>
    </subcellularLocation>
</comment>
<comment type="similarity">
    <text evidence="3">In the N-terminal section; belongs to the PMEI family.</text>
</comment>
<dbReference type="GO" id="GO:0042545">
    <property type="term" value="P:cell wall modification"/>
    <property type="evidence" value="ECO:0007669"/>
    <property type="project" value="UniProtKB-UniRule"/>
</dbReference>
<dbReference type="Proteomes" id="UP000188354">
    <property type="component" value="Chromosome LG16"/>
</dbReference>
<dbReference type="NCBIfam" id="TIGR01614">
    <property type="entry name" value="PME_inhib"/>
    <property type="match status" value="1"/>
</dbReference>
<keyword evidence="5" id="KW-0964">Secreted</keyword>
<dbReference type="OrthoDB" id="2019149at2759"/>
<dbReference type="Gramene" id="OIV95343">
    <property type="protein sequence ID" value="OIV95343"/>
    <property type="gene ID" value="TanjilG_07499"/>
</dbReference>
<dbReference type="InterPro" id="IPR000070">
    <property type="entry name" value="Pectinesterase_cat"/>
</dbReference>